<dbReference type="STRING" id="1503925.TH53_05535"/>
<name>A0A0D0F8K9_9SPHI</name>
<dbReference type="Gene3D" id="1.10.1610.10">
    <property type="match status" value="1"/>
</dbReference>
<evidence type="ECO:0000256" key="7">
    <source>
        <dbReference type="ARBA" id="ARBA00022679"/>
    </source>
</evidence>
<protein>
    <recommendedName>
        <fullName evidence="4 10">Nicotinate-nucleotide--dimethylbenzimidazole phosphoribosyltransferase</fullName>
        <shortName evidence="10">NN:DBI PRT</shortName>
        <ecNumber evidence="3 10">2.4.2.21</ecNumber>
    </recommendedName>
    <alternativeName>
        <fullName evidence="8 10">N(1)-alpha-phosphoribosyltransferase</fullName>
    </alternativeName>
</protein>
<dbReference type="NCBIfam" id="TIGR03160">
    <property type="entry name" value="cobT_DBIPRT"/>
    <property type="match status" value="1"/>
</dbReference>
<dbReference type="RefSeq" id="WP_041879347.1">
    <property type="nucleotide sequence ID" value="NZ_CP157278.1"/>
</dbReference>
<dbReference type="EC" id="2.4.2.21" evidence="3 10"/>
<comment type="caution">
    <text evidence="11">The sequence shown here is derived from an EMBL/GenBank/DDBJ whole genome shotgun (WGS) entry which is preliminary data.</text>
</comment>
<proteinExistence type="inferred from homology"/>
<evidence type="ECO:0000256" key="6">
    <source>
        <dbReference type="ARBA" id="ARBA00022676"/>
    </source>
</evidence>
<evidence type="ECO:0000313" key="12">
    <source>
        <dbReference type="Proteomes" id="UP000032049"/>
    </source>
</evidence>
<evidence type="ECO:0000256" key="1">
    <source>
        <dbReference type="ARBA" id="ARBA00005049"/>
    </source>
</evidence>
<dbReference type="UniPathway" id="UPA00061">
    <property type="reaction ID" value="UER00516"/>
</dbReference>
<evidence type="ECO:0000256" key="5">
    <source>
        <dbReference type="ARBA" id="ARBA00022573"/>
    </source>
</evidence>
<dbReference type="Pfam" id="PF02277">
    <property type="entry name" value="DBI_PRT"/>
    <property type="match status" value="1"/>
</dbReference>
<evidence type="ECO:0000256" key="4">
    <source>
        <dbReference type="ARBA" id="ARBA00015486"/>
    </source>
</evidence>
<dbReference type="HAMAP" id="MF_00230">
    <property type="entry name" value="CobT"/>
    <property type="match status" value="1"/>
</dbReference>
<accession>A0A0D0F8K9</accession>
<dbReference type="GO" id="GO:0009236">
    <property type="term" value="P:cobalamin biosynthetic process"/>
    <property type="evidence" value="ECO:0007669"/>
    <property type="project" value="UniProtKB-UniRule"/>
</dbReference>
<feature type="active site" description="Proton acceptor" evidence="10">
    <location>
        <position position="301"/>
    </location>
</feature>
<keyword evidence="7 10" id="KW-0808">Transferase</keyword>
<comment type="similarity">
    <text evidence="2 10">Belongs to the CobT family.</text>
</comment>
<evidence type="ECO:0000256" key="9">
    <source>
        <dbReference type="ARBA" id="ARBA00047340"/>
    </source>
</evidence>
<keyword evidence="12" id="KW-1185">Reference proteome</keyword>
<gene>
    <name evidence="10" type="primary">cobT</name>
    <name evidence="11" type="ORF">TH53_05535</name>
</gene>
<dbReference type="Proteomes" id="UP000032049">
    <property type="component" value="Unassembled WGS sequence"/>
</dbReference>
<dbReference type="InterPro" id="IPR017846">
    <property type="entry name" value="Nict_dMeBzImd_PRibTrfase_bact"/>
</dbReference>
<dbReference type="AlphaFoldDB" id="A0A0D0F8K9"/>
<evidence type="ECO:0000256" key="8">
    <source>
        <dbReference type="ARBA" id="ARBA00030686"/>
    </source>
</evidence>
<evidence type="ECO:0000256" key="3">
    <source>
        <dbReference type="ARBA" id="ARBA00011991"/>
    </source>
</evidence>
<keyword evidence="5 10" id="KW-0169">Cobalamin biosynthesis</keyword>
<dbReference type="InterPro" id="IPR003200">
    <property type="entry name" value="Nict_dMeBzImd_PRibTrfase"/>
</dbReference>
<dbReference type="PANTHER" id="PTHR43463:SF1">
    <property type="entry name" value="NICOTINATE-NUCLEOTIDE--DIMETHYLBENZIMIDAZOLE PHOSPHORIBOSYLTRANSFERASE"/>
    <property type="match status" value="1"/>
</dbReference>
<dbReference type="InterPro" id="IPR036087">
    <property type="entry name" value="Nict_dMeBzImd_PRibTrfase_sf"/>
</dbReference>
<evidence type="ECO:0000256" key="2">
    <source>
        <dbReference type="ARBA" id="ARBA00007110"/>
    </source>
</evidence>
<organism evidence="11 12">
    <name type="scientific">Pedobacter lusitanus</name>
    <dbReference type="NCBI Taxonomy" id="1503925"/>
    <lineage>
        <taxon>Bacteria</taxon>
        <taxon>Pseudomonadati</taxon>
        <taxon>Bacteroidota</taxon>
        <taxon>Sphingobacteriia</taxon>
        <taxon>Sphingobacteriales</taxon>
        <taxon>Sphingobacteriaceae</taxon>
        <taxon>Pedobacter</taxon>
    </lineage>
</organism>
<dbReference type="NCBIfam" id="NF000996">
    <property type="entry name" value="PRK00105.1"/>
    <property type="match status" value="1"/>
</dbReference>
<dbReference type="EMBL" id="JXRA01000024">
    <property type="protein sequence ID" value="KIO78058.1"/>
    <property type="molecule type" value="Genomic_DNA"/>
</dbReference>
<dbReference type="Gene3D" id="3.40.50.10210">
    <property type="match status" value="1"/>
</dbReference>
<dbReference type="GO" id="GO:0008939">
    <property type="term" value="F:nicotinate-nucleotide-dimethylbenzimidazole phosphoribosyltransferase activity"/>
    <property type="evidence" value="ECO:0007669"/>
    <property type="project" value="UniProtKB-UniRule"/>
</dbReference>
<dbReference type="CDD" id="cd02439">
    <property type="entry name" value="DMB-PRT_CobT"/>
    <property type="match status" value="1"/>
</dbReference>
<dbReference type="FunFam" id="3.40.50.10210:FF:000001">
    <property type="entry name" value="Nicotinate-nucleotide--dimethylbenzimidazole phosphoribosyltransferase"/>
    <property type="match status" value="1"/>
</dbReference>
<comment type="pathway">
    <text evidence="1 10">Nucleoside biosynthesis; alpha-ribazole biosynthesis; alpha-ribazole from 5,6-dimethylbenzimidazole: step 1/2.</text>
</comment>
<dbReference type="InterPro" id="IPR023195">
    <property type="entry name" value="Nict_dMeBzImd_PRibTrfase_N"/>
</dbReference>
<dbReference type="OrthoDB" id="9781491at2"/>
<keyword evidence="6 10" id="KW-0328">Glycosyltransferase</keyword>
<evidence type="ECO:0000256" key="10">
    <source>
        <dbReference type="HAMAP-Rule" id="MF_00230"/>
    </source>
</evidence>
<comment type="function">
    <text evidence="10">Catalyzes the synthesis of alpha-ribazole-5'-phosphate from nicotinate mononucleotide (NAMN) and 5,6-dimethylbenzimidazole (DMB).</text>
</comment>
<evidence type="ECO:0000313" key="11">
    <source>
        <dbReference type="EMBL" id="KIO78058.1"/>
    </source>
</evidence>
<reference evidence="11 12" key="1">
    <citation type="submission" date="2015-01" db="EMBL/GenBank/DDBJ databases">
        <title>Draft genome sequence of Pedobacter sp. NL19 isolated from sludge of an effluent treatment pond in an abandoned uranium mine.</title>
        <authorList>
            <person name="Santos T."/>
            <person name="Caetano T."/>
            <person name="Covas C."/>
            <person name="Cruz A."/>
            <person name="Mendo S."/>
        </authorList>
    </citation>
    <scope>NUCLEOTIDE SEQUENCE [LARGE SCALE GENOMIC DNA]</scope>
    <source>
        <strain evidence="11 12">NL19</strain>
    </source>
</reference>
<comment type="catalytic activity">
    <reaction evidence="9 10">
        <text>5,6-dimethylbenzimidazole + nicotinate beta-D-ribonucleotide = alpha-ribazole 5'-phosphate + nicotinate + H(+)</text>
        <dbReference type="Rhea" id="RHEA:11196"/>
        <dbReference type="ChEBI" id="CHEBI:15378"/>
        <dbReference type="ChEBI" id="CHEBI:15890"/>
        <dbReference type="ChEBI" id="CHEBI:32544"/>
        <dbReference type="ChEBI" id="CHEBI:57502"/>
        <dbReference type="ChEBI" id="CHEBI:57918"/>
        <dbReference type="EC" id="2.4.2.21"/>
    </reaction>
</comment>
<dbReference type="SUPFAM" id="SSF52733">
    <property type="entry name" value="Nicotinate mononucleotide:5,6-dimethylbenzimidazole phosphoribosyltransferase (CobT)"/>
    <property type="match status" value="1"/>
</dbReference>
<dbReference type="PANTHER" id="PTHR43463">
    <property type="entry name" value="NICOTINATE-NUCLEOTIDE--DIMETHYLBENZIMIDAZOLE PHOSPHORIBOSYLTRANSFERASE"/>
    <property type="match status" value="1"/>
</dbReference>
<sequence length="334" mass="35506">MITEDLKILIDNKTKPPGSLGMLEELALQIGEILGTTSPELIQPHLVVFAADHGIANEGVSAFPQEVTRQMVLNFLNGGAAINVFCRQHDIHLQVVDAGVNYDFEPDLPLGDAKIAKGTASFLHGPAMTAAQMERCLTKGEAVVAEIEAKGCNVIGFGEMGIGNTSSAAVLMSLLCNLPMADCIGRGTGLNDQQLLRKQEILEQAVANYSGSRAVSELMTHFGGFELVEMTGAMLAAGKRNMVILVDGFIATAAFLCALQLDPQLKSKAVFCHESEEKGHRLLLTHLKAKPLLGLGLRLGEGTGCALAYPLLKSSVNFLNEMASFQSAEVSGKS</sequence>